<evidence type="ECO:0000259" key="7">
    <source>
        <dbReference type="Pfam" id="PF14905"/>
    </source>
</evidence>
<dbReference type="Pfam" id="PF14905">
    <property type="entry name" value="OMP_b-brl_3"/>
    <property type="match status" value="1"/>
</dbReference>
<dbReference type="HOGENOM" id="CLU_017617_0_0_10"/>
<feature type="compositionally biased region" description="Polar residues" evidence="4">
    <location>
        <begin position="555"/>
        <end position="565"/>
    </location>
</feature>
<dbReference type="PANTHER" id="PTHR40980:SF4">
    <property type="entry name" value="TONB-DEPENDENT RECEPTOR-LIKE BETA-BARREL DOMAIN-CONTAINING PROTEIN"/>
    <property type="match status" value="1"/>
</dbReference>
<evidence type="ECO:0000313" key="8">
    <source>
        <dbReference type="EMBL" id="ADQ18532.1"/>
    </source>
</evidence>
<dbReference type="AlphaFoldDB" id="E4RS00"/>
<dbReference type="OrthoDB" id="905812at2"/>
<accession>E4RS00</accession>
<dbReference type="SUPFAM" id="SSF49464">
    <property type="entry name" value="Carboxypeptidase regulatory domain-like"/>
    <property type="match status" value="1"/>
</dbReference>
<keyword evidence="3" id="KW-0998">Cell outer membrane</keyword>
<comment type="subcellular location">
    <subcellularLocation>
        <location evidence="1">Cell outer membrane</location>
    </subcellularLocation>
</comment>
<name>E4RS00_LEAB4</name>
<feature type="domain" description="TonB-dependent receptor plug" evidence="6">
    <location>
        <begin position="141"/>
        <end position="221"/>
    </location>
</feature>
<feature type="region of interest" description="Disordered" evidence="4">
    <location>
        <begin position="550"/>
        <end position="573"/>
    </location>
</feature>
<dbReference type="Proteomes" id="UP000007435">
    <property type="component" value="Chromosome"/>
</dbReference>
<dbReference type="KEGG" id="lby:Lbys_2870"/>
<evidence type="ECO:0000256" key="1">
    <source>
        <dbReference type="ARBA" id="ARBA00004442"/>
    </source>
</evidence>
<proteinExistence type="predicted"/>
<dbReference type="RefSeq" id="WP_013409564.1">
    <property type="nucleotide sequence ID" value="NC_014655.1"/>
</dbReference>
<keyword evidence="5" id="KW-0732">Signal</keyword>
<reference key="1">
    <citation type="submission" date="2010-11" db="EMBL/GenBank/DDBJ databases">
        <title>The complete genome of Leadbetterella byssophila DSM 17132.</title>
        <authorList>
            <consortium name="US DOE Joint Genome Institute (JGI-PGF)"/>
            <person name="Lucas S."/>
            <person name="Copeland A."/>
            <person name="Lapidus A."/>
            <person name="Glavina del Rio T."/>
            <person name="Dalin E."/>
            <person name="Tice H."/>
            <person name="Bruce D."/>
            <person name="Goodwin L."/>
            <person name="Pitluck S."/>
            <person name="Kyrpides N."/>
            <person name="Mavromatis K."/>
            <person name="Ivanova N."/>
            <person name="Teshima H."/>
            <person name="Brettin T."/>
            <person name="Detter J.C."/>
            <person name="Han C."/>
            <person name="Tapia R."/>
            <person name="Land M."/>
            <person name="Hauser L."/>
            <person name="Markowitz V."/>
            <person name="Cheng J.-F."/>
            <person name="Hugenholtz P."/>
            <person name="Woyke T."/>
            <person name="Wu D."/>
            <person name="Tindall B."/>
            <person name="Pomrenke H.G."/>
            <person name="Brambilla E."/>
            <person name="Klenk H.-P."/>
            <person name="Eisen J.A."/>
        </authorList>
    </citation>
    <scope>NUCLEOTIDE SEQUENCE [LARGE SCALE GENOMIC DNA]</scope>
    <source>
        <strain>DSM 17132</strain>
    </source>
</reference>
<dbReference type="InterPro" id="IPR041700">
    <property type="entry name" value="OMP_b-brl_3"/>
</dbReference>
<feature type="chain" id="PRO_5003188090" evidence="5">
    <location>
        <begin position="20"/>
        <end position="814"/>
    </location>
</feature>
<dbReference type="PANTHER" id="PTHR40980">
    <property type="entry name" value="PLUG DOMAIN-CONTAINING PROTEIN"/>
    <property type="match status" value="1"/>
</dbReference>
<dbReference type="InterPro" id="IPR037066">
    <property type="entry name" value="Plug_dom_sf"/>
</dbReference>
<dbReference type="SUPFAM" id="SSF56935">
    <property type="entry name" value="Porins"/>
    <property type="match status" value="1"/>
</dbReference>
<gene>
    <name evidence="8" type="ordered locus">Lbys_2870</name>
</gene>
<dbReference type="STRING" id="649349.Lbys_2870"/>
<organism evidence="8 9">
    <name type="scientific">Leadbetterella byssophila (strain DSM 17132 / JCM 16389 / KACC 11308 / NBRC 106382 / 4M15)</name>
    <dbReference type="NCBI Taxonomy" id="649349"/>
    <lineage>
        <taxon>Bacteria</taxon>
        <taxon>Pseudomonadati</taxon>
        <taxon>Bacteroidota</taxon>
        <taxon>Cytophagia</taxon>
        <taxon>Cytophagales</taxon>
        <taxon>Leadbetterellaceae</taxon>
        <taxon>Leadbetterella</taxon>
    </lineage>
</organism>
<reference evidence="8 9" key="2">
    <citation type="journal article" date="2011" name="Stand. Genomic Sci.">
        <title>Complete genome sequence of Leadbetterella byssophila type strain (4M15).</title>
        <authorList>
            <person name="Abt B."/>
            <person name="Teshima H."/>
            <person name="Lucas S."/>
            <person name="Lapidus A."/>
            <person name="Del Rio T.G."/>
            <person name="Nolan M."/>
            <person name="Tice H."/>
            <person name="Cheng J.F."/>
            <person name="Pitluck S."/>
            <person name="Liolios K."/>
            <person name="Pagani I."/>
            <person name="Ivanova N."/>
            <person name="Mavromatis K."/>
            <person name="Pati A."/>
            <person name="Tapia R."/>
            <person name="Han C."/>
            <person name="Goodwin L."/>
            <person name="Chen A."/>
            <person name="Palaniappan K."/>
            <person name="Land M."/>
            <person name="Hauser L."/>
            <person name="Chang Y.J."/>
            <person name="Jeffries C.D."/>
            <person name="Rohde M."/>
            <person name="Goker M."/>
            <person name="Tindall B.J."/>
            <person name="Detter J.C."/>
            <person name="Woyke T."/>
            <person name="Bristow J."/>
            <person name="Eisen J.A."/>
            <person name="Markowitz V."/>
            <person name="Hugenholtz P."/>
            <person name="Klenk H.P."/>
            <person name="Kyrpides N.C."/>
        </authorList>
    </citation>
    <scope>NUCLEOTIDE SEQUENCE [LARGE SCALE GENOMIC DNA]</scope>
    <source>
        <strain evidence="9">DSM 17132 / JCM 16389 / KACC 11308 / NBRC 106382 / 4M15</strain>
    </source>
</reference>
<dbReference type="Gene3D" id="2.40.170.20">
    <property type="entry name" value="TonB-dependent receptor, beta-barrel domain"/>
    <property type="match status" value="1"/>
</dbReference>
<sequence length="814" mass="90410">MFKKLLLLLFLAHFSFAQGGDAKISGVLLDSTTKSPVEFATLALYKVPNLQQPIDGSMTDEKGKFELKGLAYGDYVIKFTFLGYEEKRSEVISVNQKNINLGQIFIQPSATQLKEVEITGQAAVIEERVDRLVYNADKDITSKGGDATEILRKVPLLSVDLDGNVQLRGSSSIRVLINNKPSTIMATSVADALKQIPADQVKTVEVITSPSAKYDAEGATGIINIITKKNNLQGYSLNVDLGGGNRGGNLGLNGSLKMGKLGFTLGGFGRGNWNPSSTEFYQEGLTPDTSYITRQYGDGKDKMWMGRYSLGVDYDISASKSISGGARMGLFSFNRTQDLFIDELMKVGGTNIPLRNSHLDVTNKMPNTSWDFNLDYLHIIKPQKEFSISTLYSTANSNSSFSRVPFGNGTRFDNDNENKNQEFTLQTDYTSPISKNQLIEVGAKGIFRMVDSKFENRMGNAFVQPGNLDYNQNIGAAYLGYTYSTKDKYVFKVGGRYEYTDISASTLVIDQIRKLNIPAYGNFIPSVNISKTFAKLYTVKLAYNQRIQRPGMQHLNPNENQSNPLRISRGNPELDPELSNNFEAALSAGIKKLYFNFSVFTRFTDNAISSMTTQFEERGEGVTLTTFENVGKSRTSGINLFGNYQITSKWTLNGGIEAFHMVYEGKAPNIDGISLDFSSKGWNLNGRLMSQMTLAKGWQIQGFGYLRGNSPVAQGTQSGWAHYALGFRKEFKNKKGSIGLNAQNFLTEKMKFTSKLHTFQNIQENVDYRYNRGFNVTLNYKIGKMGAEAFKPKKRAKGVQNDDLKDAGDQSQQQ</sequence>
<evidence type="ECO:0000259" key="6">
    <source>
        <dbReference type="Pfam" id="PF07715"/>
    </source>
</evidence>
<dbReference type="InterPro" id="IPR036942">
    <property type="entry name" value="Beta-barrel_TonB_sf"/>
</dbReference>
<evidence type="ECO:0000256" key="2">
    <source>
        <dbReference type="ARBA" id="ARBA00023136"/>
    </source>
</evidence>
<evidence type="ECO:0000256" key="5">
    <source>
        <dbReference type="SAM" id="SignalP"/>
    </source>
</evidence>
<dbReference type="Pfam" id="PF07715">
    <property type="entry name" value="Plug"/>
    <property type="match status" value="1"/>
</dbReference>
<keyword evidence="8" id="KW-0675">Receptor</keyword>
<dbReference type="eggNOG" id="COG4771">
    <property type="taxonomic scope" value="Bacteria"/>
</dbReference>
<dbReference type="InterPro" id="IPR008969">
    <property type="entry name" value="CarboxyPept-like_regulatory"/>
</dbReference>
<dbReference type="InterPro" id="IPR012910">
    <property type="entry name" value="Plug_dom"/>
</dbReference>
<dbReference type="EMBL" id="CP002305">
    <property type="protein sequence ID" value="ADQ18532.1"/>
    <property type="molecule type" value="Genomic_DNA"/>
</dbReference>
<dbReference type="Gene3D" id="2.60.40.1120">
    <property type="entry name" value="Carboxypeptidase-like, regulatory domain"/>
    <property type="match status" value="1"/>
</dbReference>
<keyword evidence="9" id="KW-1185">Reference proteome</keyword>
<evidence type="ECO:0000256" key="4">
    <source>
        <dbReference type="SAM" id="MobiDB-lite"/>
    </source>
</evidence>
<feature type="region of interest" description="Disordered" evidence="4">
    <location>
        <begin position="791"/>
        <end position="814"/>
    </location>
</feature>
<dbReference type="GO" id="GO:0009279">
    <property type="term" value="C:cell outer membrane"/>
    <property type="evidence" value="ECO:0007669"/>
    <property type="project" value="UniProtKB-SubCell"/>
</dbReference>
<protein>
    <submittedName>
        <fullName evidence="8">TonB-dependent receptor plug</fullName>
    </submittedName>
</protein>
<evidence type="ECO:0000256" key="3">
    <source>
        <dbReference type="ARBA" id="ARBA00023237"/>
    </source>
</evidence>
<keyword evidence="2" id="KW-0472">Membrane</keyword>
<dbReference type="Pfam" id="PF13715">
    <property type="entry name" value="CarbopepD_reg_2"/>
    <property type="match status" value="1"/>
</dbReference>
<feature type="signal peptide" evidence="5">
    <location>
        <begin position="1"/>
        <end position="19"/>
    </location>
</feature>
<dbReference type="Gene3D" id="2.170.130.10">
    <property type="entry name" value="TonB-dependent receptor, plug domain"/>
    <property type="match status" value="1"/>
</dbReference>
<evidence type="ECO:0000313" key="9">
    <source>
        <dbReference type="Proteomes" id="UP000007435"/>
    </source>
</evidence>
<feature type="domain" description="Outer membrane protein beta-barrel" evidence="7">
    <location>
        <begin position="381"/>
        <end position="780"/>
    </location>
</feature>